<accession>A0ABD3WNS3</accession>
<dbReference type="PANTHER" id="PTHR34262">
    <property type="entry name" value="TRANSMEMBRANE PROTEIN 220"/>
    <property type="match status" value="1"/>
</dbReference>
<sequence>MPPKYDPLTSAPGKQSTYQIQSKVTLVWRIVCLLMTLFFFMAAFFNINDPDWYLWVPIYALPGLMSLPLVFKPELLERKVWTYFSVIHLTLCCAYCLYTVVLVFEAINGQLTNPLKHEEGREMAGLLIVITWLAICRFTNIGRPGIIVSSKSMMSALLVMAITLAVLPLFIWSLCLVSDWHTRLGHCKDMFVVGVV</sequence>
<dbReference type="Pfam" id="PF15071">
    <property type="entry name" value="TMEM220"/>
    <property type="match status" value="1"/>
</dbReference>
<evidence type="ECO:0000313" key="3">
    <source>
        <dbReference type="EMBL" id="KAL3875634.1"/>
    </source>
</evidence>
<keyword evidence="1" id="KW-1133">Transmembrane helix</keyword>
<dbReference type="EMBL" id="JBJQND010000005">
    <property type="protein sequence ID" value="KAL3875596.1"/>
    <property type="molecule type" value="Genomic_DNA"/>
</dbReference>
<dbReference type="InterPro" id="IPR029377">
    <property type="entry name" value="TMEM220"/>
</dbReference>
<keyword evidence="1" id="KW-0472">Membrane</keyword>
<name>A0ABD3WNS3_SINWO</name>
<gene>
    <name evidence="2" type="ORF">ACJMK2_033532</name>
    <name evidence="3" type="ORF">ACJMK2_033564</name>
</gene>
<comment type="caution">
    <text evidence="3">The sequence shown here is derived from an EMBL/GenBank/DDBJ whole genome shotgun (WGS) entry which is preliminary data.</text>
</comment>
<keyword evidence="4" id="KW-1185">Reference proteome</keyword>
<dbReference type="AlphaFoldDB" id="A0ABD3WNS3"/>
<feature type="transmembrane region" description="Helical" evidence="1">
    <location>
        <begin position="26"/>
        <end position="46"/>
    </location>
</feature>
<proteinExistence type="predicted"/>
<feature type="transmembrane region" description="Helical" evidence="1">
    <location>
        <begin position="154"/>
        <end position="174"/>
    </location>
</feature>
<reference evidence="3 4" key="1">
    <citation type="submission" date="2024-11" db="EMBL/GenBank/DDBJ databases">
        <title>Chromosome-level genome assembly of the freshwater bivalve Anodonta woodiana.</title>
        <authorList>
            <person name="Chen X."/>
        </authorList>
    </citation>
    <scope>NUCLEOTIDE SEQUENCE [LARGE SCALE GENOMIC DNA]</scope>
    <source>
        <strain evidence="3">MN2024</strain>
        <tissue evidence="3">Gills</tissue>
    </source>
</reference>
<feature type="transmembrane region" description="Helical" evidence="1">
    <location>
        <begin position="52"/>
        <end position="71"/>
    </location>
</feature>
<evidence type="ECO:0008006" key="5">
    <source>
        <dbReference type="Google" id="ProtNLM"/>
    </source>
</evidence>
<protein>
    <recommendedName>
        <fullName evidence="5">Transmembrane protein 220</fullName>
    </recommendedName>
</protein>
<dbReference type="EMBL" id="JBJQND010000005">
    <property type="protein sequence ID" value="KAL3875634.1"/>
    <property type="molecule type" value="Genomic_DNA"/>
</dbReference>
<keyword evidence="1" id="KW-0812">Transmembrane</keyword>
<feature type="transmembrane region" description="Helical" evidence="1">
    <location>
        <begin position="83"/>
        <end position="104"/>
    </location>
</feature>
<dbReference type="PANTHER" id="PTHR34262:SF1">
    <property type="entry name" value="TRANSMEMBRANE PROTEIN 220"/>
    <property type="match status" value="1"/>
</dbReference>
<feature type="transmembrane region" description="Helical" evidence="1">
    <location>
        <begin position="124"/>
        <end position="142"/>
    </location>
</feature>
<organism evidence="3 4">
    <name type="scientific">Sinanodonta woodiana</name>
    <name type="common">Chinese pond mussel</name>
    <name type="synonym">Anodonta woodiana</name>
    <dbReference type="NCBI Taxonomy" id="1069815"/>
    <lineage>
        <taxon>Eukaryota</taxon>
        <taxon>Metazoa</taxon>
        <taxon>Spiralia</taxon>
        <taxon>Lophotrochozoa</taxon>
        <taxon>Mollusca</taxon>
        <taxon>Bivalvia</taxon>
        <taxon>Autobranchia</taxon>
        <taxon>Heteroconchia</taxon>
        <taxon>Palaeoheterodonta</taxon>
        <taxon>Unionida</taxon>
        <taxon>Unionoidea</taxon>
        <taxon>Unionidae</taxon>
        <taxon>Unioninae</taxon>
        <taxon>Sinanodonta</taxon>
    </lineage>
</organism>
<dbReference type="EMBL" id="JBJQND010000005">
    <property type="protein sequence ID" value="KAL3875595.1"/>
    <property type="molecule type" value="Genomic_DNA"/>
</dbReference>
<evidence type="ECO:0000256" key="1">
    <source>
        <dbReference type="SAM" id="Phobius"/>
    </source>
</evidence>
<evidence type="ECO:0000313" key="4">
    <source>
        <dbReference type="Proteomes" id="UP001634394"/>
    </source>
</evidence>
<dbReference type="EMBL" id="JBJQND010000005">
    <property type="protein sequence ID" value="KAL3875632.1"/>
    <property type="molecule type" value="Genomic_DNA"/>
</dbReference>
<evidence type="ECO:0000313" key="2">
    <source>
        <dbReference type="EMBL" id="KAL3875595.1"/>
    </source>
</evidence>
<dbReference type="Proteomes" id="UP001634394">
    <property type="component" value="Unassembled WGS sequence"/>
</dbReference>